<sequence>PPQPTPSLVSPHHSPLVPPSSSVSAVASAPPSGPAGPGVEDSLTQLRSLASGTPRPSVRPPSQASSVPSTSSFTSTQPGGAGFVPHVQNRTTANVSSASSASAATVSLTTPSTSQAAVAPPTTTAAVVSAELAANISPERLAALNPLINGGFLSRGANQMLGTGNAMDPLITQFLLSQAQHSQQQYLAGNSTANLLARFMMPPISGTNTSVQGAGGMGK</sequence>
<keyword evidence="3" id="KW-1185">Reference proteome</keyword>
<dbReference type="OrthoDB" id="20839at2759"/>
<feature type="non-terminal residue" evidence="2">
    <location>
        <position position="1"/>
    </location>
</feature>
<feature type="compositionally biased region" description="Low complexity" evidence="1">
    <location>
        <begin position="60"/>
        <end position="78"/>
    </location>
</feature>
<feature type="region of interest" description="Disordered" evidence="1">
    <location>
        <begin position="1"/>
        <end position="86"/>
    </location>
</feature>
<feature type="compositionally biased region" description="Low complexity" evidence="1">
    <location>
        <begin position="1"/>
        <end position="30"/>
    </location>
</feature>
<gene>
    <name evidence="2" type="ORF">SVUK_LOCUS2639</name>
</gene>
<accession>A0A3P7I2G4</accession>
<evidence type="ECO:0000313" key="2">
    <source>
        <dbReference type="EMBL" id="VDM67641.1"/>
    </source>
</evidence>
<evidence type="ECO:0000313" key="3">
    <source>
        <dbReference type="Proteomes" id="UP000270094"/>
    </source>
</evidence>
<dbReference type="EMBL" id="UYYB01006087">
    <property type="protein sequence ID" value="VDM67641.1"/>
    <property type="molecule type" value="Genomic_DNA"/>
</dbReference>
<reference evidence="2 3" key="1">
    <citation type="submission" date="2018-11" db="EMBL/GenBank/DDBJ databases">
        <authorList>
            <consortium name="Pathogen Informatics"/>
        </authorList>
    </citation>
    <scope>NUCLEOTIDE SEQUENCE [LARGE SCALE GENOMIC DNA]</scope>
</reference>
<proteinExistence type="predicted"/>
<dbReference type="AlphaFoldDB" id="A0A3P7I2G4"/>
<protein>
    <submittedName>
        <fullName evidence="2">Uncharacterized protein</fullName>
    </submittedName>
</protein>
<dbReference type="Proteomes" id="UP000270094">
    <property type="component" value="Unassembled WGS sequence"/>
</dbReference>
<evidence type="ECO:0000256" key="1">
    <source>
        <dbReference type="SAM" id="MobiDB-lite"/>
    </source>
</evidence>
<organism evidence="2 3">
    <name type="scientific">Strongylus vulgaris</name>
    <name type="common">Blood worm</name>
    <dbReference type="NCBI Taxonomy" id="40348"/>
    <lineage>
        <taxon>Eukaryota</taxon>
        <taxon>Metazoa</taxon>
        <taxon>Ecdysozoa</taxon>
        <taxon>Nematoda</taxon>
        <taxon>Chromadorea</taxon>
        <taxon>Rhabditida</taxon>
        <taxon>Rhabditina</taxon>
        <taxon>Rhabditomorpha</taxon>
        <taxon>Strongyloidea</taxon>
        <taxon>Strongylidae</taxon>
        <taxon>Strongylus</taxon>
    </lineage>
</organism>
<feature type="compositionally biased region" description="Polar residues" evidence="1">
    <location>
        <begin position="42"/>
        <end position="51"/>
    </location>
</feature>
<name>A0A3P7I2G4_STRVU</name>